<reference evidence="1" key="1">
    <citation type="submission" date="2016-04" db="EMBL/GenBank/DDBJ databases">
        <authorList>
            <person name="Evans L.H."/>
            <person name="Alamgir A."/>
            <person name="Owens N."/>
            <person name="Weber N.D."/>
            <person name="Virtaneva K."/>
            <person name="Barbian K."/>
            <person name="Babar A."/>
            <person name="Rosenke K."/>
        </authorList>
    </citation>
    <scope>NUCLEOTIDE SEQUENCE</scope>
    <source>
        <strain evidence="1">86-1</strain>
    </source>
</reference>
<organism evidence="1">
    <name type="scientific">uncultured Dysgonomonas sp</name>
    <dbReference type="NCBI Taxonomy" id="206096"/>
    <lineage>
        <taxon>Bacteria</taxon>
        <taxon>Pseudomonadati</taxon>
        <taxon>Bacteroidota</taxon>
        <taxon>Bacteroidia</taxon>
        <taxon>Bacteroidales</taxon>
        <taxon>Dysgonomonadaceae</taxon>
        <taxon>Dysgonomonas</taxon>
        <taxon>environmental samples</taxon>
    </lineage>
</organism>
<gene>
    <name evidence="1" type="ORF">KL86DYS1_10446</name>
</gene>
<protein>
    <submittedName>
        <fullName evidence="1">Uncharacterized protein</fullName>
    </submittedName>
</protein>
<sequence length="60" mass="7432">MKFTRERWPSFNSYSFRILSYEFKLFANKPDGASLCTFDNVIKRKYEFYILKWKRNSPHQ</sequence>
<evidence type="ECO:0000313" key="1">
    <source>
        <dbReference type="EMBL" id="SBV91840.1"/>
    </source>
</evidence>
<name>A0A212IXD4_9BACT</name>
<dbReference type="AlphaFoldDB" id="A0A212IXD4"/>
<proteinExistence type="predicted"/>
<accession>A0A212IXD4</accession>
<dbReference type="EMBL" id="FLUM01000001">
    <property type="protein sequence ID" value="SBV91840.1"/>
    <property type="molecule type" value="Genomic_DNA"/>
</dbReference>